<dbReference type="EC" id="2.1.1.37" evidence="8"/>
<evidence type="ECO:0000256" key="6">
    <source>
        <dbReference type="PROSITE-ProRule" id="PRU01016"/>
    </source>
</evidence>
<evidence type="ECO:0000256" key="1">
    <source>
        <dbReference type="ARBA" id="ARBA00022603"/>
    </source>
</evidence>
<keyword evidence="4" id="KW-0680">Restriction system</keyword>
<proteinExistence type="inferred from homology"/>
<dbReference type="OrthoDB" id="9813719at2"/>
<dbReference type="Proteomes" id="UP000198814">
    <property type="component" value="Unassembled WGS sequence"/>
</dbReference>
<keyword evidence="1 6" id="KW-0489">Methyltransferase</keyword>
<dbReference type="Pfam" id="PF00145">
    <property type="entry name" value="DNA_methylase"/>
    <property type="match status" value="1"/>
</dbReference>
<evidence type="ECO:0000256" key="3">
    <source>
        <dbReference type="ARBA" id="ARBA00022691"/>
    </source>
</evidence>
<dbReference type="SUPFAM" id="SSF53335">
    <property type="entry name" value="S-adenosyl-L-methionine-dependent methyltransferases"/>
    <property type="match status" value="1"/>
</dbReference>
<sequence>MTLTSIEICAGAGGQALGLEQAGFDHVNLVELDTVACQTLRINRNHWHVTEGDLHHYSAEKWKGVELLAGGVPCPPFSKAGKQLGSEDERDLFPEAIRLVSECKPQAVMLENVRGLLDSVFDEYRAKIISDLKKLGYTAEWRLLNASDFGVPQLRPRVVFVALKKTAAEYFHWPLALASPPPTVGEALFDLMAADNWCGAKQWRERACDIAPTLVGGSKKHGGPDLGPTRAKKAWASIGVDGMGIADAPPERDFVGMPRLTVRMTARIQGFPDHWQFSGKKTAAYRQVGNAFPPPVAHAVGIQIQAALNAAAKTKLKRA</sequence>
<evidence type="ECO:0000313" key="9">
    <source>
        <dbReference type="EMBL" id="SEO93560.1"/>
    </source>
</evidence>
<dbReference type="Gene3D" id="3.90.120.10">
    <property type="entry name" value="DNA Methylase, subunit A, domain 2"/>
    <property type="match status" value="1"/>
</dbReference>
<dbReference type="PROSITE" id="PS00094">
    <property type="entry name" value="C5_MTASE_1"/>
    <property type="match status" value="1"/>
</dbReference>
<dbReference type="CDD" id="cd00315">
    <property type="entry name" value="Cyt_C5_DNA_methylase"/>
    <property type="match status" value="1"/>
</dbReference>
<dbReference type="InterPro" id="IPR001525">
    <property type="entry name" value="C5_MeTfrase"/>
</dbReference>
<dbReference type="AlphaFoldDB" id="A0A1H8TRA5"/>
<dbReference type="PANTHER" id="PTHR10629:SF52">
    <property type="entry name" value="DNA (CYTOSINE-5)-METHYLTRANSFERASE 1"/>
    <property type="match status" value="1"/>
</dbReference>
<dbReference type="PANTHER" id="PTHR10629">
    <property type="entry name" value="CYTOSINE-SPECIFIC METHYLTRANSFERASE"/>
    <property type="match status" value="1"/>
</dbReference>
<reference evidence="10" key="1">
    <citation type="submission" date="2016-10" db="EMBL/GenBank/DDBJ databases">
        <authorList>
            <person name="Varghese N."/>
            <person name="Submissions S."/>
        </authorList>
    </citation>
    <scope>NUCLEOTIDE SEQUENCE [LARGE SCALE GENOMIC DNA]</scope>
    <source>
        <strain evidence="10">Nm76</strain>
    </source>
</reference>
<dbReference type="InterPro" id="IPR050390">
    <property type="entry name" value="C5-Methyltransferase"/>
</dbReference>
<evidence type="ECO:0000313" key="10">
    <source>
        <dbReference type="Proteomes" id="UP000198814"/>
    </source>
</evidence>
<evidence type="ECO:0000256" key="7">
    <source>
        <dbReference type="RuleBase" id="RU000416"/>
    </source>
</evidence>
<dbReference type="RefSeq" id="WP_090321706.1">
    <property type="nucleotide sequence ID" value="NZ_FNOE01000030.1"/>
</dbReference>
<dbReference type="GO" id="GO:0003677">
    <property type="term" value="F:DNA binding"/>
    <property type="evidence" value="ECO:0007669"/>
    <property type="project" value="TreeGrafter"/>
</dbReference>
<feature type="active site" evidence="6">
    <location>
        <position position="74"/>
    </location>
</feature>
<protein>
    <recommendedName>
        <fullName evidence="8">Cytosine-specific methyltransferase</fullName>
        <ecNumber evidence="8">2.1.1.37</ecNumber>
    </recommendedName>
</protein>
<evidence type="ECO:0000256" key="5">
    <source>
        <dbReference type="ARBA" id="ARBA00047422"/>
    </source>
</evidence>
<dbReference type="Gene3D" id="3.40.50.150">
    <property type="entry name" value="Vaccinia Virus protein VP39"/>
    <property type="match status" value="1"/>
</dbReference>
<dbReference type="GO" id="GO:0003886">
    <property type="term" value="F:DNA (cytosine-5-)-methyltransferase activity"/>
    <property type="evidence" value="ECO:0007669"/>
    <property type="project" value="UniProtKB-EC"/>
</dbReference>
<keyword evidence="2 6" id="KW-0808">Transferase</keyword>
<gene>
    <name evidence="9" type="ORF">SAMN05216333_1277</name>
</gene>
<dbReference type="PROSITE" id="PS51679">
    <property type="entry name" value="SAM_MT_C5"/>
    <property type="match status" value="1"/>
</dbReference>
<name>A0A1H8TRA5_9PROT</name>
<evidence type="ECO:0000256" key="8">
    <source>
        <dbReference type="RuleBase" id="RU000417"/>
    </source>
</evidence>
<dbReference type="InterPro" id="IPR018117">
    <property type="entry name" value="C5_DNA_meth_AS"/>
</dbReference>
<comment type="catalytic activity">
    <reaction evidence="5 8">
        <text>a 2'-deoxycytidine in DNA + S-adenosyl-L-methionine = a 5-methyl-2'-deoxycytidine in DNA + S-adenosyl-L-homocysteine + H(+)</text>
        <dbReference type="Rhea" id="RHEA:13681"/>
        <dbReference type="Rhea" id="RHEA-COMP:11369"/>
        <dbReference type="Rhea" id="RHEA-COMP:11370"/>
        <dbReference type="ChEBI" id="CHEBI:15378"/>
        <dbReference type="ChEBI" id="CHEBI:57856"/>
        <dbReference type="ChEBI" id="CHEBI:59789"/>
        <dbReference type="ChEBI" id="CHEBI:85452"/>
        <dbReference type="ChEBI" id="CHEBI:85454"/>
        <dbReference type="EC" id="2.1.1.37"/>
    </reaction>
</comment>
<keyword evidence="3 6" id="KW-0949">S-adenosyl-L-methionine</keyword>
<dbReference type="STRING" id="42354.SAMN05216333_1277"/>
<dbReference type="NCBIfam" id="TIGR00675">
    <property type="entry name" value="dcm"/>
    <property type="match status" value="1"/>
</dbReference>
<dbReference type="EMBL" id="FODO01000027">
    <property type="protein sequence ID" value="SEO93560.1"/>
    <property type="molecule type" value="Genomic_DNA"/>
</dbReference>
<dbReference type="PROSITE" id="PS00095">
    <property type="entry name" value="C5_MTASE_2"/>
    <property type="match status" value="1"/>
</dbReference>
<dbReference type="GO" id="GO:0032259">
    <property type="term" value="P:methylation"/>
    <property type="evidence" value="ECO:0007669"/>
    <property type="project" value="UniProtKB-KW"/>
</dbReference>
<accession>A0A1H8TRA5</accession>
<evidence type="ECO:0000256" key="2">
    <source>
        <dbReference type="ARBA" id="ARBA00022679"/>
    </source>
</evidence>
<dbReference type="PRINTS" id="PR00105">
    <property type="entry name" value="C5METTRFRASE"/>
</dbReference>
<dbReference type="InterPro" id="IPR031303">
    <property type="entry name" value="C5_meth_CS"/>
</dbReference>
<keyword evidence="10" id="KW-1185">Reference proteome</keyword>
<organism evidence="9 10">
    <name type="scientific">Nitrosomonas oligotropha</name>
    <dbReference type="NCBI Taxonomy" id="42354"/>
    <lineage>
        <taxon>Bacteria</taxon>
        <taxon>Pseudomonadati</taxon>
        <taxon>Pseudomonadota</taxon>
        <taxon>Betaproteobacteria</taxon>
        <taxon>Nitrosomonadales</taxon>
        <taxon>Nitrosomonadaceae</taxon>
        <taxon>Nitrosomonas</taxon>
    </lineage>
</organism>
<dbReference type="GO" id="GO:0044027">
    <property type="term" value="P:negative regulation of gene expression via chromosomal CpG island methylation"/>
    <property type="evidence" value="ECO:0007669"/>
    <property type="project" value="TreeGrafter"/>
</dbReference>
<dbReference type="InterPro" id="IPR029063">
    <property type="entry name" value="SAM-dependent_MTases_sf"/>
</dbReference>
<comment type="similarity">
    <text evidence="6 7">Belongs to the class I-like SAM-binding methyltransferase superfamily. C5-methyltransferase family.</text>
</comment>
<dbReference type="GO" id="GO:0009307">
    <property type="term" value="P:DNA restriction-modification system"/>
    <property type="evidence" value="ECO:0007669"/>
    <property type="project" value="UniProtKB-KW"/>
</dbReference>
<evidence type="ECO:0000256" key="4">
    <source>
        <dbReference type="ARBA" id="ARBA00022747"/>
    </source>
</evidence>